<dbReference type="Proteomes" id="UP001597427">
    <property type="component" value="Unassembled WGS sequence"/>
</dbReference>
<keyword evidence="4" id="KW-1185">Reference proteome</keyword>
<gene>
    <name evidence="3" type="ORF">ACFSR0_01220</name>
</gene>
<protein>
    <submittedName>
        <fullName evidence="3">GAF domain-containing protein</fullName>
    </submittedName>
</protein>
<comment type="caution">
    <text evidence="3">The sequence shown here is derived from an EMBL/GenBank/DDBJ whole genome shotgun (WGS) entry which is preliminary data.</text>
</comment>
<organism evidence="3 4">
    <name type="scientific">Enterococcus camelliae</name>
    <dbReference type="NCBI Taxonomy" id="453959"/>
    <lineage>
        <taxon>Bacteria</taxon>
        <taxon>Bacillati</taxon>
        <taxon>Bacillota</taxon>
        <taxon>Bacilli</taxon>
        <taxon>Lactobacillales</taxon>
        <taxon>Enterococcaceae</taxon>
        <taxon>Enterococcus</taxon>
    </lineage>
</organism>
<dbReference type="InterPro" id="IPR029016">
    <property type="entry name" value="GAF-like_dom_sf"/>
</dbReference>
<dbReference type="Pfam" id="PF13185">
    <property type="entry name" value="GAF_2"/>
    <property type="match status" value="1"/>
</dbReference>
<evidence type="ECO:0000256" key="1">
    <source>
        <dbReference type="ARBA" id="ARBA00038454"/>
    </source>
</evidence>
<reference evidence="4" key="1">
    <citation type="journal article" date="2019" name="Int. J. Syst. Evol. Microbiol.">
        <title>The Global Catalogue of Microorganisms (GCM) 10K type strain sequencing project: providing services to taxonomists for standard genome sequencing and annotation.</title>
        <authorList>
            <consortium name="The Broad Institute Genomics Platform"/>
            <consortium name="The Broad Institute Genome Sequencing Center for Infectious Disease"/>
            <person name="Wu L."/>
            <person name="Ma J."/>
        </authorList>
    </citation>
    <scope>NUCLEOTIDE SEQUENCE [LARGE SCALE GENOMIC DNA]</scope>
    <source>
        <strain evidence="4">TISTR 932</strain>
    </source>
</reference>
<evidence type="ECO:0000313" key="3">
    <source>
        <dbReference type="EMBL" id="MFD2728057.1"/>
    </source>
</evidence>
<comment type="similarity">
    <text evidence="1">Belongs to the free Met sulfoxide reductase family.</text>
</comment>
<name>A0ABW5TGD5_9ENTE</name>
<feature type="domain" description="GAF" evidence="2">
    <location>
        <begin position="47"/>
        <end position="148"/>
    </location>
</feature>
<dbReference type="PANTHER" id="PTHR21021:SF15">
    <property type="entry name" value="FREE METHIONINE-R-SULFOXIDE REDUCTASE"/>
    <property type="match status" value="1"/>
</dbReference>
<evidence type="ECO:0000259" key="2">
    <source>
        <dbReference type="Pfam" id="PF13185"/>
    </source>
</evidence>
<dbReference type="InterPro" id="IPR051330">
    <property type="entry name" value="Phosphatase_reg/MetRdx"/>
</dbReference>
<evidence type="ECO:0000313" key="4">
    <source>
        <dbReference type="Proteomes" id="UP001597427"/>
    </source>
</evidence>
<proteinExistence type="inferred from homology"/>
<dbReference type="EMBL" id="JBHUMO010000005">
    <property type="protein sequence ID" value="MFD2728057.1"/>
    <property type="molecule type" value="Genomic_DNA"/>
</dbReference>
<dbReference type="InterPro" id="IPR003018">
    <property type="entry name" value="GAF"/>
</dbReference>
<sequence length="160" mass="17650">MSKNKIATYELVLAQLKGLLEIETNWIANLANSSALLNESFPETVFAGYYLFTEGKLVLGPFQGKVSCTRIALGKGVCGEAAEKGSTLIVEDVTKHKNYISCDSAAVSEIVVPMIHNEKLLGVLDLDSRLLASYDQIDREYLEKFVHLLLANFKKEPSHS</sequence>
<dbReference type="PANTHER" id="PTHR21021">
    <property type="entry name" value="GAF/PUTATIVE CYTOSKELETAL PROTEIN"/>
    <property type="match status" value="1"/>
</dbReference>
<accession>A0ABW5TGD5</accession>
<dbReference type="RefSeq" id="WP_379979090.1">
    <property type="nucleotide sequence ID" value="NZ_JBHUMO010000005.1"/>
</dbReference>
<dbReference type="Gene3D" id="3.30.450.40">
    <property type="match status" value="1"/>
</dbReference>
<dbReference type="SUPFAM" id="SSF55781">
    <property type="entry name" value="GAF domain-like"/>
    <property type="match status" value="1"/>
</dbReference>